<dbReference type="STRING" id="418985.A0A1V9XGK3"/>
<dbReference type="InterPro" id="IPR011330">
    <property type="entry name" value="Glyco_hydro/deAcase_b/a-brl"/>
</dbReference>
<sequence length="107" mass="12577">MLKTTIGKHEGRAMLTPTSSQMGFDGLFLGRIHFEEKEWRERHQEMEMVWQTDPSQRKEGELFTGILPNVYWPPKGFCFDMYCDDEEINVSSDGFSRLFGVVHVQWD</sequence>
<organism evidence="2 3">
    <name type="scientific">Tropilaelaps mercedesae</name>
    <dbReference type="NCBI Taxonomy" id="418985"/>
    <lineage>
        <taxon>Eukaryota</taxon>
        <taxon>Metazoa</taxon>
        <taxon>Ecdysozoa</taxon>
        <taxon>Arthropoda</taxon>
        <taxon>Chelicerata</taxon>
        <taxon>Arachnida</taxon>
        <taxon>Acari</taxon>
        <taxon>Parasitiformes</taxon>
        <taxon>Mesostigmata</taxon>
        <taxon>Gamasina</taxon>
        <taxon>Dermanyssoidea</taxon>
        <taxon>Laelapidae</taxon>
        <taxon>Tropilaelaps</taxon>
    </lineage>
</organism>
<proteinExistence type="predicted"/>
<dbReference type="InParanoid" id="A0A1V9XGK3"/>
<dbReference type="OrthoDB" id="6513338at2759"/>
<gene>
    <name evidence="2" type="ORF">BIW11_03737</name>
</gene>
<dbReference type="GO" id="GO:0005764">
    <property type="term" value="C:lysosome"/>
    <property type="evidence" value="ECO:0007669"/>
    <property type="project" value="TreeGrafter"/>
</dbReference>
<protein>
    <submittedName>
        <fullName evidence="2">Lysosomal alpha-mannosidase-like</fullName>
    </submittedName>
</protein>
<dbReference type="EMBL" id="MNPL01011306">
    <property type="protein sequence ID" value="OQR72657.1"/>
    <property type="molecule type" value="Genomic_DNA"/>
</dbReference>
<dbReference type="Gene3D" id="3.20.110.10">
    <property type="entry name" value="Glycoside hydrolase 38, N terminal domain"/>
    <property type="match status" value="1"/>
</dbReference>
<keyword evidence="3" id="KW-1185">Reference proteome</keyword>
<dbReference type="InterPro" id="IPR050843">
    <property type="entry name" value="Glycosyl_Hydrlase_38"/>
</dbReference>
<evidence type="ECO:0000313" key="3">
    <source>
        <dbReference type="Proteomes" id="UP000192247"/>
    </source>
</evidence>
<reference evidence="2 3" key="1">
    <citation type="journal article" date="2017" name="Gigascience">
        <title>Draft genome of the honey bee ectoparasitic mite, Tropilaelaps mercedesae, is shaped by the parasitic life history.</title>
        <authorList>
            <person name="Dong X."/>
            <person name="Armstrong S.D."/>
            <person name="Xia D."/>
            <person name="Makepeace B.L."/>
            <person name="Darby A.C."/>
            <person name="Kadowaki T."/>
        </authorList>
    </citation>
    <scope>NUCLEOTIDE SEQUENCE [LARGE SCALE GENOMIC DNA]</scope>
    <source>
        <strain evidence="2">Wuxi-XJTLU</strain>
    </source>
</reference>
<dbReference type="SUPFAM" id="SSF88713">
    <property type="entry name" value="Glycoside hydrolase/deacetylase"/>
    <property type="match status" value="1"/>
</dbReference>
<comment type="caution">
    <text evidence="2">The sequence shown here is derived from an EMBL/GenBank/DDBJ whole genome shotgun (WGS) entry which is preliminary data.</text>
</comment>
<dbReference type="Proteomes" id="UP000192247">
    <property type="component" value="Unassembled WGS sequence"/>
</dbReference>
<evidence type="ECO:0000313" key="2">
    <source>
        <dbReference type="EMBL" id="OQR72657.1"/>
    </source>
</evidence>
<dbReference type="InterPro" id="IPR027291">
    <property type="entry name" value="Glyco_hydro_38_N_sf"/>
</dbReference>
<name>A0A1V9XGK3_9ACAR</name>
<dbReference type="InterPro" id="IPR000602">
    <property type="entry name" value="Glyco_hydro_38_N"/>
</dbReference>
<dbReference type="GO" id="GO:0006013">
    <property type="term" value="P:mannose metabolic process"/>
    <property type="evidence" value="ECO:0007669"/>
    <property type="project" value="InterPro"/>
</dbReference>
<dbReference type="Pfam" id="PF01074">
    <property type="entry name" value="Glyco_hydro_38N"/>
    <property type="match status" value="1"/>
</dbReference>
<accession>A0A1V9XGK3</accession>
<dbReference type="PANTHER" id="PTHR11607:SF3">
    <property type="entry name" value="LYSOSOMAL ALPHA-MANNOSIDASE"/>
    <property type="match status" value="1"/>
</dbReference>
<dbReference type="PANTHER" id="PTHR11607">
    <property type="entry name" value="ALPHA-MANNOSIDASE"/>
    <property type="match status" value="1"/>
</dbReference>
<dbReference type="AlphaFoldDB" id="A0A1V9XGK3"/>
<feature type="domain" description="Glycoside hydrolase family 38 N-terminal" evidence="1">
    <location>
        <begin position="20"/>
        <end position="80"/>
    </location>
</feature>
<evidence type="ECO:0000259" key="1">
    <source>
        <dbReference type="Pfam" id="PF01074"/>
    </source>
</evidence>
<dbReference type="GO" id="GO:0004559">
    <property type="term" value="F:alpha-mannosidase activity"/>
    <property type="evidence" value="ECO:0007669"/>
    <property type="project" value="InterPro"/>
</dbReference>